<reference evidence="1" key="1">
    <citation type="journal article" date="2014" name="Int. J. Syst. Evol. Microbiol.">
        <title>Complete genome sequence of Corynebacterium casei LMG S-19264T (=DSM 44701T), isolated from a smear-ripened cheese.</title>
        <authorList>
            <consortium name="US DOE Joint Genome Institute (JGI-PGF)"/>
            <person name="Walter F."/>
            <person name="Albersmeier A."/>
            <person name="Kalinowski J."/>
            <person name="Ruckert C."/>
        </authorList>
    </citation>
    <scope>NUCLEOTIDE SEQUENCE</scope>
    <source>
        <strain evidence="1">VKM B-2222</strain>
    </source>
</reference>
<evidence type="ECO:0000313" key="2">
    <source>
        <dbReference type="Proteomes" id="UP001143349"/>
    </source>
</evidence>
<evidence type="ECO:0000313" key="1">
    <source>
        <dbReference type="EMBL" id="GLK65276.1"/>
    </source>
</evidence>
<dbReference type="RefSeq" id="WP_271180041.1">
    <property type="nucleotide sequence ID" value="NZ_BSFH01000079.1"/>
</dbReference>
<keyword evidence="2" id="KW-1185">Reference proteome</keyword>
<gene>
    <name evidence="1" type="ORF">GCM10017635_27500</name>
</gene>
<reference evidence="1" key="2">
    <citation type="submission" date="2023-01" db="EMBL/GenBank/DDBJ databases">
        <authorList>
            <person name="Sun Q."/>
            <person name="Evtushenko L."/>
        </authorList>
    </citation>
    <scope>NUCLEOTIDE SEQUENCE</scope>
    <source>
        <strain evidence="1">VKM B-2222</strain>
    </source>
</reference>
<accession>A0AAD3NZ76</accession>
<dbReference type="Proteomes" id="UP001143349">
    <property type="component" value="Unassembled WGS sequence"/>
</dbReference>
<protein>
    <submittedName>
        <fullName evidence="1">Uncharacterized protein</fullName>
    </submittedName>
</protein>
<proteinExistence type="predicted"/>
<name>A0AAD3NZ76_9RHOB</name>
<dbReference type="AlphaFoldDB" id="A0AAD3NZ76"/>
<dbReference type="EMBL" id="BSFH01000079">
    <property type="protein sequence ID" value="GLK65276.1"/>
    <property type="molecule type" value="Genomic_DNA"/>
</dbReference>
<comment type="caution">
    <text evidence="1">The sequence shown here is derived from an EMBL/GenBank/DDBJ whole genome shotgun (WGS) entry which is preliminary data.</text>
</comment>
<organism evidence="1 2">
    <name type="scientific">Paracoccus kondratievae</name>
    <dbReference type="NCBI Taxonomy" id="135740"/>
    <lineage>
        <taxon>Bacteria</taxon>
        <taxon>Pseudomonadati</taxon>
        <taxon>Pseudomonadota</taxon>
        <taxon>Alphaproteobacteria</taxon>
        <taxon>Rhodobacterales</taxon>
        <taxon>Paracoccaceae</taxon>
        <taxon>Paracoccus</taxon>
    </lineage>
</organism>
<sequence length="253" mass="26759">MIRLPIEVSNLPPQPTMPSRVIASVSGIQHWWTPHEQEARTDNAGIAYIRPVVGAAKLMSAGSLPVTYSDMVANGRTRRPFSNDQSQQRYFSAAVDCGAGDWTTIVAGFRAAAGISSMHLLGLRFSTGTLIIRPITSNNGATGGGIGWYDLSTETTILSGPRPSSDVPHFLTLAWNRVTGQVKYATDDAAPTASGTTAAVTGETTATLTLGAVPGRGAFPGHVLNAGIIDGDAFTDPLVRQRIAQYRNALYGF</sequence>